<dbReference type="InterPro" id="IPR036243">
    <property type="entry name" value="PSI_PsaX_sf"/>
</dbReference>
<accession>B7K864</accession>
<keyword evidence="1" id="KW-0812">Transmembrane</keyword>
<dbReference type="Pfam" id="PF08078">
    <property type="entry name" value="PsaX"/>
    <property type="match status" value="1"/>
</dbReference>
<feature type="transmembrane region" description="Helical" evidence="1">
    <location>
        <begin position="20"/>
        <end position="40"/>
    </location>
</feature>
<dbReference type="InterPro" id="IPR012986">
    <property type="entry name" value="PSI_PsaX"/>
</dbReference>
<sequence>MAETRFNDNTDSPRAARPSYVFWGVGIFLAINFLVAAFYFKLLNP</sequence>
<keyword evidence="3" id="KW-1185">Reference proteome</keyword>
<keyword evidence="1" id="KW-1133">Transmembrane helix</keyword>
<protein>
    <recommendedName>
        <fullName evidence="4">Photosystem one PsaX</fullName>
    </recommendedName>
</protein>
<name>B7K864_GLOC7</name>
<dbReference type="KEGG" id="cyc:PCC7424_0080"/>
<evidence type="ECO:0008006" key="4">
    <source>
        <dbReference type="Google" id="ProtNLM"/>
    </source>
</evidence>
<dbReference type="HOGENOM" id="CLU_3288319_0_0_3"/>
<dbReference type="EMBL" id="CP001291">
    <property type="protein sequence ID" value="ACK68552.1"/>
    <property type="molecule type" value="Genomic_DNA"/>
</dbReference>
<dbReference type="Proteomes" id="UP000002384">
    <property type="component" value="Chromosome"/>
</dbReference>
<dbReference type="RefSeq" id="WP_012597503.1">
    <property type="nucleotide sequence ID" value="NC_011729.1"/>
</dbReference>
<proteinExistence type="predicted"/>
<dbReference type="eggNOG" id="ENOG5032HFZ">
    <property type="taxonomic scope" value="Bacteria"/>
</dbReference>
<reference evidence="3" key="1">
    <citation type="journal article" date="2011" name="MBio">
        <title>Novel metabolic attributes of the genus Cyanothece, comprising a group of unicellular nitrogen-fixing Cyanobacteria.</title>
        <authorList>
            <person name="Bandyopadhyay A."/>
            <person name="Elvitigala T."/>
            <person name="Welsh E."/>
            <person name="Stockel J."/>
            <person name="Liberton M."/>
            <person name="Min H."/>
            <person name="Sherman L.A."/>
            <person name="Pakrasi H.B."/>
        </authorList>
    </citation>
    <scope>NUCLEOTIDE SEQUENCE [LARGE SCALE GENOMIC DNA]</scope>
    <source>
        <strain evidence="3">PCC 7424</strain>
    </source>
</reference>
<evidence type="ECO:0000256" key="1">
    <source>
        <dbReference type="SAM" id="Phobius"/>
    </source>
</evidence>
<dbReference type="AlphaFoldDB" id="B7K864"/>
<evidence type="ECO:0000313" key="2">
    <source>
        <dbReference type="EMBL" id="ACK68552.1"/>
    </source>
</evidence>
<dbReference type="SUPFAM" id="SSF81552">
    <property type="entry name" value="Subunit PsaX of photosystem I reaction centre"/>
    <property type="match status" value="1"/>
</dbReference>
<organism evidence="2 3">
    <name type="scientific">Gloeothece citriformis (strain PCC 7424)</name>
    <name type="common">Cyanothece sp. (strain PCC 7424)</name>
    <dbReference type="NCBI Taxonomy" id="65393"/>
    <lineage>
        <taxon>Bacteria</taxon>
        <taxon>Bacillati</taxon>
        <taxon>Cyanobacteriota</taxon>
        <taxon>Cyanophyceae</taxon>
        <taxon>Oscillatoriophycideae</taxon>
        <taxon>Chroococcales</taxon>
        <taxon>Aphanothecaceae</taxon>
        <taxon>Gloeothece</taxon>
        <taxon>Gloeothece citriformis</taxon>
    </lineage>
</organism>
<evidence type="ECO:0000313" key="3">
    <source>
        <dbReference type="Proteomes" id="UP000002384"/>
    </source>
</evidence>
<keyword evidence="1" id="KW-0472">Membrane</keyword>
<gene>
    <name evidence="2" type="ordered locus">PCC7424_0080</name>
</gene>